<dbReference type="EMBL" id="CAAALY010116432">
    <property type="protein sequence ID" value="VEL30872.1"/>
    <property type="molecule type" value="Genomic_DNA"/>
</dbReference>
<protein>
    <submittedName>
        <fullName evidence="1">Uncharacterized protein</fullName>
    </submittedName>
</protein>
<name>A0A3S5A924_9PLAT</name>
<organism evidence="1 2">
    <name type="scientific">Protopolystoma xenopodis</name>
    <dbReference type="NCBI Taxonomy" id="117903"/>
    <lineage>
        <taxon>Eukaryota</taxon>
        <taxon>Metazoa</taxon>
        <taxon>Spiralia</taxon>
        <taxon>Lophotrochozoa</taxon>
        <taxon>Platyhelminthes</taxon>
        <taxon>Monogenea</taxon>
        <taxon>Polyopisthocotylea</taxon>
        <taxon>Polystomatidea</taxon>
        <taxon>Polystomatidae</taxon>
        <taxon>Protopolystoma</taxon>
    </lineage>
</organism>
<gene>
    <name evidence="1" type="ORF">PXEA_LOCUS24312</name>
</gene>
<dbReference type="AlphaFoldDB" id="A0A3S5A924"/>
<evidence type="ECO:0000313" key="2">
    <source>
        <dbReference type="Proteomes" id="UP000784294"/>
    </source>
</evidence>
<proteinExistence type="predicted"/>
<reference evidence="1" key="1">
    <citation type="submission" date="2018-11" db="EMBL/GenBank/DDBJ databases">
        <authorList>
            <consortium name="Pathogen Informatics"/>
        </authorList>
    </citation>
    <scope>NUCLEOTIDE SEQUENCE</scope>
</reference>
<keyword evidence="2" id="KW-1185">Reference proteome</keyword>
<comment type="caution">
    <text evidence="1">The sequence shown here is derived from an EMBL/GenBank/DDBJ whole genome shotgun (WGS) entry which is preliminary data.</text>
</comment>
<evidence type="ECO:0000313" key="1">
    <source>
        <dbReference type="EMBL" id="VEL30872.1"/>
    </source>
</evidence>
<sequence>MTPNVCTPGNVVKSTILGVTDSPIFWQKFGTPLATPMFRLHNYCLSTVYVPFDLSSYSPYLTSFRAFSKHDPNRHLSSN</sequence>
<accession>A0A3S5A924</accession>
<dbReference type="Proteomes" id="UP000784294">
    <property type="component" value="Unassembled WGS sequence"/>
</dbReference>